<evidence type="ECO:0000259" key="6">
    <source>
        <dbReference type="Pfam" id="PF17210"/>
    </source>
</evidence>
<reference evidence="7 8" key="1">
    <citation type="submission" date="2021-04" db="EMBL/GenBank/DDBJ databases">
        <authorList>
            <person name="Ivanova A."/>
        </authorList>
    </citation>
    <scope>NUCLEOTIDE SEQUENCE [LARGE SCALE GENOMIC DNA]</scope>
    <source>
        <strain evidence="7 8">G18</strain>
    </source>
</reference>
<feature type="domain" description="SD-repeat containing protein B" evidence="6">
    <location>
        <begin position="1494"/>
        <end position="1564"/>
    </location>
</feature>
<dbReference type="Proteomes" id="UP000676565">
    <property type="component" value="Unassembled WGS sequence"/>
</dbReference>
<feature type="region of interest" description="Disordered" evidence="5">
    <location>
        <begin position="1132"/>
        <end position="1158"/>
    </location>
</feature>
<proteinExistence type="inferred from homology"/>
<sequence>MTPTWKTFLSRLHSTISGTGRRPIRTRRPRALAIEQLEDRLVPAFAIQFSTNGGATFSAPVTDQGVGDTDALVGTIGVNIGAVTIAASSLGSTGAASTTLNLAVTGVAAASAHDIIVRASLSDLTTTPAPQTLVYSFTGSTPSGGTVTSQTWVDDSNSLFGMTGDTTGAKTIPASGSLVVSDTVPYSATTQIHLVFKNTFPINLSLNNLNTITASPEQKAEIHGTKFEDVNANGVRDGEAGLQGWTIQLLDTTNNILATTLTAVDGSYSFTNLTPGIYRVREVNQAGWTQITANPGDIGTVSGSNITGIDFGNFKNITIAGTKYTDITGNSFSSDDTPLAGITVNLFQNGALVATTTTASDGSYSFANQGPGNYFVQELVPAGYTQTGASAGYTITATSGLVSTNNNFDNFQLAKITGRKVTDTTGNGLSSDDTPLAGVTINLYQNDASGALVASTTTAADGSYSFDNLAPGTYFVQELVPAGYQQTAGSAGYTVTVGGNGLQSGGTSAGNNFANFKQVTITGTKFTDVTGNSFSSDDTPLAGITVNLFQNGGTTPVASTVTGADGTYKFENLGPGTYFVQEVVPAGATQTGGSAGYTIAATSGTDSSGNNFANFYHGQITGKKVTDLTGNGLSADDTGLGGVTVNLYQGTSTAGALVATTTTTADGTYSFGDLDLGKYFVQEVVPTGYVQTGGSAGYTITVGPGGVVSGGTSSGNNFANFQKGSITGTKYTDKTGDGITSDDTGLSGVTINLYSGTSTAGALVASTATGANGTFKFENLALGTYFVQEVVPAGSVQTAGSAGYVVVVGQGGVTSGGTATGNDFANFKQITITGTKFNDITGNSFSADDTPLAGVTINLYKNGGATPVATAVTGADGTYKFENLAPGTYFVQEVLPANSVQTGGNAGYTITATSGLNSTGNNFDNFKKVSVTGTKVTDKTGNGFTSDDAGLGGITINLYSGTSTAGALVGSTTTASNGTFSFSNLAPGTYFVQEVVPSGYVQTTGTSGYAVTVGGTGVQSGGTSANNNFANFQKVKVTGTKFQDMDGCGFGSDDVALGGVTIKLYSGTSTAGTLVATTVTASNGTFSFADLAPGTYFVQEVVPAGWTQTGGNAGYVVTVGGTGVQSGGTASGKNFDNYKKPNPGIDIEKTTNGPTNSNPVAPDYDNEDAVDGAGVPILTPGSSVTWTYKVTNTGDVAFTTSQIAIVDDNGTPGVASDDLSIANGKITLLSKTGNGDNVLDPGEVWLYKATGTVQDFSVPVSGSSVSFDFSGNSSVSGTAGNVRSFTSSGVSVNASAFSRDKTTGAWSTAYLGSYGGGLGVTDTSESGSSNSHTVDNSGRDNYVLFEFSENVVIDSAFLGYVVGDSDLTVWIGTKTGAFNSHLALSDGLLASLGFTEVNLGGSSTRTANLNAALLAGNVLVIAAKTGDSDDNFKIETLCLQKVKPGVYENKATVTVPGASDSDLSHYKNPPAVVGGSISGTKYLDVSGNGLNKTAGTNSPADTPLAGVTIYLDLDNDGRLDAGEPETVTDANGNYLFTGLASKTYYVREVVPEGYIRTGPVLTDNYAVSVSAGKSYTGYDFANAEACDTCVENTITCVTYTICHTDGTRETVSDLRGRTREGDLITVTFKINVPTGKTQQVTFVSYTAPGADFDANTASQQKIYDLDTDEFGPGTHTLTVRVPNCYYQVDFVCGFAIDKLGPANSNIFYTPQKRLLSADNGGDDCCDNAGTISGYKFNDADADGVWDNGEKGLSGWVVYLDGNNNGRKDSWETATVTDANGYYKFNNLAAGNYRVREVQQSGWVQSAAPADLVALTTGQNKTGVNFGNVAGSTVSSCDTASIDFWNCSSGQNLIKALNGGSTKTALGSWLASNFSKLYGSSSSYNLSGKTNAQVASYFQTLAGKSDKLEAQILATALAVYVTDSDLAGGTYARSYGFTVTTTGIANEFYNIGTNGSLFGVANGGVRTVWQILVAANNSATSGLAWNGNSTARAAARTLFAGLNDVGGIG</sequence>
<gene>
    <name evidence="7" type="ORF">J8F10_34910</name>
</gene>
<evidence type="ECO:0000313" key="8">
    <source>
        <dbReference type="Proteomes" id="UP000676565"/>
    </source>
</evidence>
<accession>A0ABS5C470</accession>
<feature type="domain" description="SD-repeat containing protein B" evidence="6">
    <location>
        <begin position="730"/>
        <end position="803"/>
    </location>
</feature>
<dbReference type="SUPFAM" id="SSF117074">
    <property type="entry name" value="Hypothetical protein PA1324"/>
    <property type="match status" value="11"/>
</dbReference>
<evidence type="ECO:0000256" key="1">
    <source>
        <dbReference type="ARBA" id="ARBA00004613"/>
    </source>
</evidence>
<keyword evidence="4" id="KW-0732">Signal</keyword>
<feature type="domain" description="SD-repeat containing protein B" evidence="6">
    <location>
        <begin position="227"/>
        <end position="297"/>
    </location>
</feature>
<dbReference type="InterPro" id="IPR013783">
    <property type="entry name" value="Ig-like_fold"/>
</dbReference>
<feature type="domain" description="SD-repeat containing protein B" evidence="6">
    <location>
        <begin position="334"/>
        <end position="413"/>
    </location>
</feature>
<feature type="domain" description="SD-repeat containing protein B" evidence="6">
    <location>
        <begin position="1042"/>
        <end position="1114"/>
    </location>
</feature>
<feature type="domain" description="SD-repeat containing protein B" evidence="6">
    <location>
        <begin position="846"/>
        <end position="924"/>
    </location>
</feature>
<keyword evidence="8" id="KW-1185">Reference proteome</keyword>
<protein>
    <recommendedName>
        <fullName evidence="6">SD-repeat containing protein B domain-containing protein</fullName>
    </recommendedName>
</protein>
<evidence type="ECO:0000256" key="5">
    <source>
        <dbReference type="SAM" id="MobiDB-lite"/>
    </source>
</evidence>
<comment type="caution">
    <text evidence="7">The sequence shown here is derived from an EMBL/GenBank/DDBJ whole genome shotgun (WGS) entry which is preliminary data.</text>
</comment>
<name>A0ABS5C470_9BACT</name>
<dbReference type="PANTHER" id="PTHR36108">
    <property type="entry name" value="COLOSSIN-B-RELATED"/>
    <property type="match status" value="1"/>
</dbReference>
<feature type="domain" description="SD-repeat containing protein B" evidence="6">
    <location>
        <begin position="536"/>
        <end position="608"/>
    </location>
</feature>
<comment type="similarity">
    <text evidence="2">Belongs to the serine-aspartate repeat-containing protein (SDr) family.</text>
</comment>
<dbReference type="EMBL" id="JAGKQQ010000002">
    <property type="protein sequence ID" value="MBP3960447.1"/>
    <property type="molecule type" value="Genomic_DNA"/>
</dbReference>
<feature type="domain" description="SD-repeat containing protein B" evidence="6">
    <location>
        <begin position="627"/>
        <end position="697"/>
    </location>
</feature>
<dbReference type="Pfam" id="PF17210">
    <property type="entry name" value="SdrD_B"/>
    <property type="match status" value="11"/>
</dbReference>
<dbReference type="RefSeq" id="WP_210662518.1">
    <property type="nucleotide sequence ID" value="NZ_JAGKQQ010000002.1"/>
</dbReference>
<evidence type="ECO:0000256" key="2">
    <source>
        <dbReference type="ARBA" id="ARBA00007257"/>
    </source>
</evidence>
<evidence type="ECO:0000256" key="4">
    <source>
        <dbReference type="ARBA" id="ARBA00022729"/>
    </source>
</evidence>
<keyword evidence="3" id="KW-0964">Secreted</keyword>
<feature type="domain" description="SD-repeat containing protein B" evidence="6">
    <location>
        <begin position="422"/>
        <end position="500"/>
    </location>
</feature>
<dbReference type="InterPro" id="IPR033764">
    <property type="entry name" value="Sdr_B"/>
</dbReference>
<evidence type="ECO:0000256" key="3">
    <source>
        <dbReference type="ARBA" id="ARBA00022525"/>
    </source>
</evidence>
<dbReference type="Gene3D" id="2.60.40.10">
    <property type="entry name" value="Immunoglobulins"/>
    <property type="match status" value="11"/>
</dbReference>
<feature type="domain" description="SD-repeat containing protein B" evidence="6">
    <location>
        <begin position="938"/>
        <end position="1011"/>
    </location>
</feature>
<evidence type="ECO:0000313" key="7">
    <source>
        <dbReference type="EMBL" id="MBP3960447.1"/>
    </source>
</evidence>
<organism evidence="7 8">
    <name type="scientific">Gemmata palustris</name>
    <dbReference type="NCBI Taxonomy" id="2822762"/>
    <lineage>
        <taxon>Bacteria</taxon>
        <taxon>Pseudomonadati</taxon>
        <taxon>Planctomycetota</taxon>
        <taxon>Planctomycetia</taxon>
        <taxon>Gemmatales</taxon>
        <taxon>Gemmataceae</taxon>
        <taxon>Gemmata</taxon>
    </lineage>
</organism>
<dbReference type="PANTHER" id="PTHR36108:SF13">
    <property type="entry name" value="COLOSSIN-B-RELATED"/>
    <property type="match status" value="1"/>
</dbReference>
<feature type="domain" description="SD-repeat containing protein B" evidence="6">
    <location>
        <begin position="1731"/>
        <end position="1807"/>
    </location>
</feature>
<comment type="subcellular location">
    <subcellularLocation>
        <location evidence="1">Secreted</location>
    </subcellularLocation>
</comment>